<dbReference type="Pfam" id="PF07238">
    <property type="entry name" value="PilZ"/>
    <property type="match status" value="1"/>
</dbReference>
<dbReference type="InterPro" id="IPR009875">
    <property type="entry name" value="PilZ_domain"/>
</dbReference>
<evidence type="ECO:0000313" key="2">
    <source>
        <dbReference type="EMBL" id="GAX87216.1"/>
    </source>
</evidence>
<evidence type="ECO:0000313" key="3">
    <source>
        <dbReference type="Proteomes" id="UP000217944"/>
    </source>
</evidence>
<gene>
    <name evidence="2" type="ORF">LNAT_P0511</name>
</gene>
<feature type="domain" description="PilZ" evidence="1">
    <location>
        <begin position="226"/>
        <end position="327"/>
    </location>
</feature>
<dbReference type="GO" id="GO:0035438">
    <property type="term" value="F:cyclic-di-GMP binding"/>
    <property type="evidence" value="ECO:0007669"/>
    <property type="project" value="InterPro"/>
</dbReference>
<organism evidence="2 3">
    <name type="scientific">Lebetimonas natsushimae</name>
    <dbReference type="NCBI Taxonomy" id="1936991"/>
    <lineage>
        <taxon>Bacteria</taxon>
        <taxon>Pseudomonadati</taxon>
        <taxon>Campylobacterota</taxon>
        <taxon>Epsilonproteobacteria</taxon>
        <taxon>Nautiliales</taxon>
        <taxon>Nautiliaceae</taxon>
        <taxon>Lebetimonas</taxon>
    </lineage>
</organism>
<sequence length="350" mass="42549">MTDNKIRIIEKNKKFFKEYENKFTELFLKNINKDIISQKEIKQIYNFLFISPFLLENKQIPEILKIEEKLYDYNVSLFSILERIFFFMTNAFIKYLLINQIHYSELKDFTIICNFYIEYLKKRKLNEIQLPNEIYEIYKNNEKITIYNVYKGIPISHNTHILIIKNNEIILNSTINFIFASKFNSEIYFNQENKNYYFIAEVKDFNLHKKTITLTNIKKIQRNLPKRKHIRVQPKEEIDVTIISETNNIRAKLYDISFQGMALMLNNNYFEISEKVETIFTLKIDKKYLFDIIGEIRSITKINQNLYKYHIYFKANPKDEKILEKYIVKREKEIINELNELIENQFIRLE</sequence>
<dbReference type="AlphaFoldDB" id="A0A292YCM0"/>
<protein>
    <recommendedName>
        <fullName evidence="1">PilZ domain-containing protein</fullName>
    </recommendedName>
</protein>
<accession>A0A292YCM0</accession>
<keyword evidence="3" id="KW-1185">Reference proteome</keyword>
<comment type="caution">
    <text evidence="2">The sequence shown here is derived from an EMBL/GenBank/DDBJ whole genome shotgun (WGS) entry which is preliminary data.</text>
</comment>
<name>A0A292YCM0_9BACT</name>
<dbReference type="Proteomes" id="UP000217944">
    <property type="component" value="Unassembled WGS sequence"/>
</dbReference>
<evidence type="ECO:0000259" key="1">
    <source>
        <dbReference type="Pfam" id="PF07238"/>
    </source>
</evidence>
<proteinExistence type="predicted"/>
<dbReference type="RefSeq" id="WP_096258364.1">
    <property type="nucleotide sequence ID" value="NZ_BDME01000001.1"/>
</dbReference>
<dbReference type="EMBL" id="BDME01000001">
    <property type="protein sequence ID" value="GAX87216.1"/>
    <property type="molecule type" value="Genomic_DNA"/>
</dbReference>
<dbReference type="OrthoDB" id="5372420at2"/>
<dbReference type="Gene3D" id="2.40.10.220">
    <property type="entry name" value="predicted glycosyltransferase like domains"/>
    <property type="match status" value="1"/>
</dbReference>
<reference evidence="2 3" key="1">
    <citation type="journal article" date="2017" name="Syst. Appl. Microbiol.">
        <title>Lebetimonas natsushimae sp. nov., a novel strictly anaerobic, moderately thermophilic chemoautotroph isolated from a deep-sea hydrothermal vent polychaete nest in the Mid-Okinawa Trough.</title>
        <authorList>
            <person name="Nagata R."/>
            <person name="Takaki Y."/>
            <person name="Tame A."/>
            <person name="Nunoura T."/>
            <person name="Muto H."/>
            <person name="Mino S."/>
            <person name="Sawayama S."/>
            <person name="Takai K."/>
            <person name="Nakagawa S."/>
        </authorList>
    </citation>
    <scope>NUCLEOTIDE SEQUENCE [LARGE SCALE GENOMIC DNA]</scope>
    <source>
        <strain evidence="2 3">HS1857</strain>
    </source>
</reference>